<keyword evidence="2" id="KW-0812">Transmembrane</keyword>
<keyword evidence="2" id="KW-0472">Membrane</keyword>
<gene>
    <name evidence="3" type="ORF">LARSCL_LOCUS1769</name>
</gene>
<evidence type="ECO:0000313" key="4">
    <source>
        <dbReference type="Proteomes" id="UP001497382"/>
    </source>
</evidence>
<sequence length="296" mass="33939">MKLTIEQFSAIFCIGYPSISSTEEGNLCSDIREYRDFEYDDIFDSIEMLRLGYSKEFIDAVAKIFVTDIKDGFASKRKFMCFLLSKCMKLSETPTFFSFLLVCILVQEVLSGMFYFIDVECFTVAKMASKCLIAAFHRKYVDLFDKENGFEGFVNYCAKLNETLFPTSDEDSETESERTSENLEGFTPPDTDGLSDLLHSLKEVDEVNFLLTDFEKKLLYERDSLPLDIDPSEDIFLQLDDISETNEIKSLDVAIQNLNIKSNHTLERLDELCPLCKDNCYKHVVLAAKELEVGEI</sequence>
<accession>A0AAV1Z164</accession>
<dbReference type="EMBL" id="CAXIEN010000011">
    <property type="protein sequence ID" value="CAL1263950.1"/>
    <property type="molecule type" value="Genomic_DNA"/>
</dbReference>
<reference evidence="3 4" key="1">
    <citation type="submission" date="2024-04" db="EMBL/GenBank/DDBJ databases">
        <authorList>
            <person name="Rising A."/>
            <person name="Reimegard J."/>
            <person name="Sonavane S."/>
            <person name="Akerstrom W."/>
            <person name="Nylinder S."/>
            <person name="Hedman E."/>
            <person name="Kallberg Y."/>
        </authorList>
    </citation>
    <scope>NUCLEOTIDE SEQUENCE [LARGE SCALE GENOMIC DNA]</scope>
</reference>
<comment type="caution">
    <text evidence="3">The sequence shown here is derived from an EMBL/GenBank/DDBJ whole genome shotgun (WGS) entry which is preliminary data.</text>
</comment>
<dbReference type="AlphaFoldDB" id="A0AAV1Z164"/>
<keyword evidence="4" id="KW-1185">Reference proteome</keyword>
<evidence type="ECO:0000256" key="2">
    <source>
        <dbReference type="SAM" id="Phobius"/>
    </source>
</evidence>
<feature type="region of interest" description="Disordered" evidence="1">
    <location>
        <begin position="167"/>
        <end position="187"/>
    </location>
</feature>
<protein>
    <submittedName>
        <fullName evidence="3">Uncharacterized protein</fullName>
    </submittedName>
</protein>
<proteinExistence type="predicted"/>
<evidence type="ECO:0000256" key="1">
    <source>
        <dbReference type="SAM" id="MobiDB-lite"/>
    </source>
</evidence>
<name>A0AAV1Z164_9ARAC</name>
<feature type="transmembrane region" description="Helical" evidence="2">
    <location>
        <begin position="96"/>
        <end position="117"/>
    </location>
</feature>
<evidence type="ECO:0000313" key="3">
    <source>
        <dbReference type="EMBL" id="CAL1263950.1"/>
    </source>
</evidence>
<organism evidence="3 4">
    <name type="scientific">Larinioides sclopetarius</name>
    <dbReference type="NCBI Taxonomy" id="280406"/>
    <lineage>
        <taxon>Eukaryota</taxon>
        <taxon>Metazoa</taxon>
        <taxon>Ecdysozoa</taxon>
        <taxon>Arthropoda</taxon>
        <taxon>Chelicerata</taxon>
        <taxon>Arachnida</taxon>
        <taxon>Araneae</taxon>
        <taxon>Araneomorphae</taxon>
        <taxon>Entelegynae</taxon>
        <taxon>Araneoidea</taxon>
        <taxon>Araneidae</taxon>
        <taxon>Larinioides</taxon>
    </lineage>
</organism>
<keyword evidence="2" id="KW-1133">Transmembrane helix</keyword>
<dbReference type="Proteomes" id="UP001497382">
    <property type="component" value="Unassembled WGS sequence"/>
</dbReference>